<feature type="signal peptide" evidence="2">
    <location>
        <begin position="1"/>
        <end position="20"/>
    </location>
</feature>
<accession>A0A972JLV0</accession>
<dbReference type="InterPro" id="IPR027385">
    <property type="entry name" value="Beta-barrel_OMP"/>
</dbReference>
<organism evidence="4 5">
    <name type="scientific">Shewanella salipaludis</name>
    <dbReference type="NCBI Taxonomy" id="2723052"/>
    <lineage>
        <taxon>Bacteria</taxon>
        <taxon>Pseudomonadati</taxon>
        <taxon>Pseudomonadota</taxon>
        <taxon>Gammaproteobacteria</taxon>
        <taxon>Alteromonadales</taxon>
        <taxon>Shewanellaceae</taxon>
        <taxon>Shewanella</taxon>
    </lineage>
</organism>
<dbReference type="Gene3D" id="2.40.160.20">
    <property type="match status" value="1"/>
</dbReference>
<evidence type="ECO:0000313" key="4">
    <source>
        <dbReference type="EMBL" id="NMH66579.1"/>
    </source>
</evidence>
<feature type="domain" description="Outer membrane protein beta-barrel" evidence="3">
    <location>
        <begin position="7"/>
        <end position="199"/>
    </location>
</feature>
<dbReference type="AlphaFoldDB" id="A0A972JLV0"/>
<dbReference type="Pfam" id="PF13505">
    <property type="entry name" value="OMP_b-brl"/>
    <property type="match status" value="1"/>
</dbReference>
<proteinExistence type="predicted"/>
<protein>
    <submittedName>
        <fullName evidence="4">Porin family protein</fullName>
    </submittedName>
</protein>
<keyword evidence="5" id="KW-1185">Reference proteome</keyword>
<keyword evidence="1 2" id="KW-0732">Signal</keyword>
<reference evidence="4" key="1">
    <citation type="submission" date="2020-04" db="EMBL/GenBank/DDBJ databases">
        <title>Description of Shewanella salipaludis sp. nov., isolated from a salt marsh.</title>
        <authorList>
            <person name="Park S."/>
            <person name="Yoon J.-H."/>
        </authorList>
    </citation>
    <scope>NUCLEOTIDE SEQUENCE</scope>
    <source>
        <strain evidence="4">SHSM-M6</strain>
    </source>
</reference>
<sequence length="199" mass="22163">MKQTALTALLLTLVSLPSQAHWFIKADAGGSWARQSSEHLSALPVSSKVDIDDSDLAWSLGLGYEFKDNWLLSARYLDLGEATTRLEAEVLDPQSYHQAVALITPTLGSGIAAELGYRFWEEAGFSALASGGLFRWDTDYSSRYLDDNIRHERDGTDPFVGLELEYKLSEQWRAGVGIKRYFLERNSVDTFGVSLSLSF</sequence>
<name>A0A972JLV0_9GAMM</name>
<dbReference type="EMBL" id="JAAXYH010000013">
    <property type="protein sequence ID" value="NMH66579.1"/>
    <property type="molecule type" value="Genomic_DNA"/>
</dbReference>
<dbReference type="InterPro" id="IPR011250">
    <property type="entry name" value="OMP/PagP_B-barrel"/>
</dbReference>
<dbReference type="Proteomes" id="UP000737113">
    <property type="component" value="Unassembled WGS sequence"/>
</dbReference>
<evidence type="ECO:0000256" key="2">
    <source>
        <dbReference type="SAM" id="SignalP"/>
    </source>
</evidence>
<evidence type="ECO:0000313" key="5">
    <source>
        <dbReference type="Proteomes" id="UP000737113"/>
    </source>
</evidence>
<dbReference type="SUPFAM" id="SSF56925">
    <property type="entry name" value="OMPA-like"/>
    <property type="match status" value="1"/>
</dbReference>
<feature type="chain" id="PRO_5037882301" evidence="2">
    <location>
        <begin position="21"/>
        <end position="199"/>
    </location>
</feature>
<evidence type="ECO:0000259" key="3">
    <source>
        <dbReference type="Pfam" id="PF13505"/>
    </source>
</evidence>
<comment type="caution">
    <text evidence="4">The sequence shown here is derived from an EMBL/GenBank/DDBJ whole genome shotgun (WGS) entry which is preliminary data.</text>
</comment>
<evidence type="ECO:0000256" key="1">
    <source>
        <dbReference type="ARBA" id="ARBA00022729"/>
    </source>
</evidence>
<dbReference type="RefSeq" id="WP_169565304.1">
    <property type="nucleotide sequence ID" value="NZ_JAAXYH010000013.1"/>
</dbReference>
<gene>
    <name evidence="4" type="ORF">HC757_15590</name>
</gene>